<dbReference type="InterPro" id="IPR005490">
    <property type="entry name" value="LD_TPept_cat_dom"/>
</dbReference>
<proteinExistence type="inferred from homology"/>
<evidence type="ECO:0000259" key="8">
    <source>
        <dbReference type="PROSITE" id="PS52029"/>
    </source>
</evidence>
<dbReference type="SUPFAM" id="SSF141523">
    <property type="entry name" value="L,D-transpeptidase catalytic domain-like"/>
    <property type="match status" value="1"/>
</dbReference>
<dbReference type="InterPro" id="IPR038063">
    <property type="entry name" value="Transpep_catalytic_dom"/>
</dbReference>
<feature type="active site" description="Proton donor/acceptor" evidence="7">
    <location>
        <position position="415"/>
    </location>
</feature>
<dbReference type="Gene3D" id="2.40.440.10">
    <property type="entry name" value="L,D-transpeptidase catalytic domain-like"/>
    <property type="match status" value="1"/>
</dbReference>
<dbReference type="GO" id="GO:0009252">
    <property type="term" value="P:peptidoglycan biosynthetic process"/>
    <property type="evidence" value="ECO:0007669"/>
    <property type="project" value="UniProtKB-UniPathway"/>
</dbReference>
<dbReference type="Pfam" id="PF20142">
    <property type="entry name" value="Scaffold"/>
    <property type="match status" value="1"/>
</dbReference>
<keyword evidence="10" id="KW-1185">Reference proteome</keyword>
<feature type="domain" description="L,D-TPase catalytic" evidence="8">
    <location>
        <begin position="287"/>
        <end position="456"/>
    </location>
</feature>
<dbReference type="InterPro" id="IPR036366">
    <property type="entry name" value="PGBDSf"/>
</dbReference>
<keyword evidence="3" id="KW-0808">Transferase</keyword>
<evidence type="ECO:0000256" key="4">
    <source>
        <dbReference type="ARBA" id="ARBA00022960"/>
    </source>
</evidence>
<dbReference type="OrthoDB" id="9778545at2"/>
<dbReference type="PANTHER" id="PTHR41533">
    <property type="entry name" value="L,D-TRANSPEPTIDASE HI_1667-RELATED"/>
    <property type="match status" value="1"/>
</dbReference>
<dbReference type="PROSITE" id="PS52029">
    <property type="entry name" value="LD_TPASE"/>
    <property type="match status" value="1"/>
</dbReference>
<sequence>MSCLSIYNKVFMKLILPVLFCFFLYIGCGNNTNTEIIAHKSTLHTPGQKTELFGWENPENRRLFIESIRNSEKEGLFPDDYSLKKLEKLEESYSTLSEKEIEGYYKQLSSSFIKYTSNLANGKLNPREIYPDWEIKKNKFKGDSILSTALAKNKIDSVIESCKPKHAIYAYLKKALAVVNALPDENFTPIATTDKFDFGDKGKNIVLIKKRLQYWDDLSKNDTLNEVYNEAMHDAVKKFQSRHGLEPDGVIGKGTIAALNFTKTQRKQQIIDNLERWRWFPRDLGINHIVVNIPDFYLHAVQNTDTIKTHRVVVGTEKRKTPILSSRIDNIVFNPTWTVPPTILKEDLIPGTQKSRNYITSRNITIYNRKGEEVSLGNWSFSNAENYRYVQSPGEDNALGFVKINFPNSHLVYLHDTNHRDYFVKNFRALSSGCVRVENPLNLAEYLLFSKKIYTPEKIDSILFLKKTKTVKIEEEFDVHILYFTAWYAKGQLQFRNDVYNYDPELYLRLSNQFRSNLVTSARVINK</sequence>
<protein>
    <submittedName>
        <fullName evidence="9">Peptidoglycan-binding protein</fullName>
    </submittedName>
</protein>
<evidence type="ECO:0000313" key="9">
    <source>
        <dbReference type="EMBL" id="TGD57740.1"/>
    </source>
</evidence>
<dbReference type="EMBL" id="SRLH01000005">
    <property type="protein sequence ID" value="TGD57740.1"/>
    <property type="molecule type" value="Genomic_DNA"/>
</dbReference>
<dbReference type="PANTHER" id="PTHR41533:SF2">
    <property type="entry name" value="BLR7131 PROTEIN"/>
    <property type="match status" value="1"/>
</dbReference>
<evidence type="ECO:0000256" key="1">
    <source>
        <dbReference type="ARBA" id="ARBA00004752"/>
    </source>
</evidence>
<feature type="active site" description="Nucleophile" evidence="7">
    <location>
        <position position="434"/>
    </location>
</feature>
<dbReference type="GO" id="GO:0004180">
    <property type="term" value="F:carboxypeptidase activity"/>
    <property type="evidence" value="ECO:0007669"/>
    <property type="project" value="UniProtKB-ARBA"/>
</dbReference>
<keyword evidence="4 7" id="KW-0133">Cell shape</keyword>
<evidence type="ECO:0000256" key="5">
    <source>
        <dbReference type="ARBA" id="ARBA00022984"/>
    </source>
</evidence>
<dbReference type="InterPro" id="IPR045380">
    <property type="entry name" value="LD_TPept_scaffold_dom"/>
</dbReference>
<dbReference type="InterPro" id="IPR052905">
    <property type="entry name" value="LD-transpeptidase_YkuD-like"/>
</dbReference>
<dbReference type="AlphaFoldDB" id="A0A4Z0L820"/>
<dbReference type="InterPro" id="IPR002477">
    <property type="entry name" value="Peptidoglycan-bd-like"/>
</dbReference>
<comment type="caution">
    <text evidence="9">The sequence shown here is derived from an EMBL/GenBank/DDBJ whole genome shotgun (WGS) entry which is preliminary data.</text>
</comment>
<dbReference type="SUPFAM" id="SSF47090">
    <property type="entry name" value="PGBD-like"/>
    <property type="match status" value="1"/>
</dbReference>
<accession>A0A4Z0L820</accession>
<dbReference type="InterPro" id="IPR036365">
    <property type="entry name" value="PGBD-like_sf"/>
</dbReference>
<evidence type="ECO:0000313" key="10">
    <source>
        <dbReference type="Proteomes" id="UP000297407"/>
    </source>
</evidence>
<comment type="similarity">
    <text evidence="2">Belongs to the YkuD family.</text>
</comment>
<dbReference type="CDD" id="cd16913">
    <property type="entry name" value="YkuD_like"/>
    <property type="match status" value="1"/>
</dbReference>
<dbReference type="GO" id="GO:0008360">
    <property type="term" value="P:regulation of cell shape"/>
    <property type="evidence" value="ECO:0007669"/>
    <property type="project" value="UniProtKB-UniRule"/>
</dbReference>
<evidence type="ECO:0000256" key="7">
    <source>
        <dbReference type="PROSITE-ProRule" id="PRU01373"/>
    </source>
</evidence>
<evidence type="ECO:0000256" key="3">
    <source>
        <dbReference type="ARBA" id="ARBA00022679"/>
    </source>
</evidence>
<evidence type="ECO:0000256" key="2">
    <source>
        <dbReference type="ARBA" id="ARBA00005992"/>
    </source>
</evidence>
<reference evidence="9 10" key="1">
    <citation type="submission" date="2019-04" db="EMBL/GenBank/DDBJ databases">
        <title>Flavobacterium sp. strain DS2-A Genome sequencing and assembly.</title>
        <authorList>
            <person name="Kim I."/>
        </authorList>
    </citation>
    <scope>NUCLEOTIDE SEQUENCE [LARGE SCALE GENOMIC DNA]</scope>
    <source>
        <strain evidence="9 10">DS2-A</strain>
    </source>
</reference>
<name>A0A4Z0L820_9FLAO</name>
<gene>
    <name evidence="9" type="ORF">E4635_11220</name>
</gene>
<dbReference type="GO" id="GO:0071555">
    <property type="term" value="P:cell wall organization"/>
    <property type="evidence" value="ECO:0007669"/>
    <property type="project" value="UniProtKB-UniRule"/>
</dbReference>
<keyword evidence="6 7" id="KW-0961">Cell wall biogenesis/degradation</keyword>
<dbReference type="Proteomes" id="UP000297407">
    <property type="component" value="Unassembled WGS sequence"/>
</dbReference>
<dbReference type="Pfam" id="PF03734">
    <property type="entry name" value="YkuD"/>
    <property type="match status" value="1"/>
</dbReference>
<dbReference type="Pfam" id="PF01471">
    <property type="entry name" value="PG_binding_1"/>
    <property type="match status" value="1"/>
</dbReference>
<dbReference type="GO" id="GO:0016740">
    <property type="term" value="F:transferase activity"/>
    <property type="evidence" value="ECO:0007669"/>
    <property type="project" value="UniProtKB-KW"/>
</dbReference>
<organism evidence="9 10">
    <name type="scientific">Flavobacterium humi</name>
    <dbReference type="NCBI Taxonomy" id="2562683"/>
    <lineage>
        <taxon>Bacteria</taxon>
        <taxon>Pseudomonadati</taxon>
        <taxon>Bacteroidota</taxon>
        <taxon>Flavobacteriia</taxon>
        <taxon>Flavobacteriales</taxon>
        <taxon>Flavobacteriaceae</taxon>
        <taxon>Flavobacterium</taxon>
    </lineage>
</organism>
<comment type="pathway">
    <text evidence="1 7">Cell wall biogenesis; peptidoglycan biosynthesis.</text>
</comment>
<keyword evidence="5 7" id="KW-0573">Peptidoglycan synthesis</keyword>
<dbReference type="Gene3D" id="1.10.101.10">
    <property type="entry name" value="PGBD-like superfamily/PGBD"/>
    <property type="match status" value="1"/>
</dbReference>
<dbReference type="UniPathway" id="UPA00219"/>
<evidence type="ECO:0000256" key="6">
    <source>
        <dbReference type="ARBA" id="ARBA00023316"/>
    </source>
</evidence>